<protein>
    <recommendedName>
        <fullName evidence="5 13">3-deoxy-D-manno-octulosonic acid transferase</fullName>
        <shortName evidence="13">Kdo transferase</shortName>
        <ecNumber evidence="4 13">2.4.99.12</ecNumber>
    </recommendedName>
    <alternativeName>
        <fullName evidence="9 13">Lipid IV(A) 3-deoxy-D-manno-octulosonic acid transferase</fullName>
    </alternativeName>
</protein>
<evidence type="ECO:0000256" key="13">
    <source>
        <dbReference type="RuleBase" id="RU365103"/>
    </source>
</evidence>
<dbReference type="GO" id="GO:0005886">
    <property type="term" value="C:plasma membrane"/>
    <property type="evidence" value="ECO:0007669"/>
    <property type="project" value="UniProtKB-SubCell"/>
</dbReference>
<keyword evidence="6" id="KW-0472">Membrane</keyword>
<keyword evidence="17" id="KW-1185">Reference proteome</keyword>
<evidence type="ECO:0000256" key="11">
    <source>
        <dbReference type="PIRSR" id="PIRSR639901-1"/>
    </source>
</evidence>
<organism evidence="16 17">
    <name type="scientific">Catenovulum maritimum</name>
    <dbReference type="NCBI Taxonomy" id="1513271"/>
    <lineage>
        <taxon>Bacteria</taxon>
        <taxon>Pseudomonadati</taxon>
        <taxon>Pseudomonadota</taxon>
        <taxon>Gammaproteobacteria</taxon>
        <taxon>Alteromonadales</taxon>
        <taxon>Alteromonadaceae</taxon>
        <taxon>Catenovulum</taxon>
    </lineage>
</organism>
<dbReference type="SUPFAM" id="SSF53756">
    <property type="entry name" value="UDP-Glycosyltransferase/glycogen phosphorylase"/>
    <property type="match status" value="1"/>
</dbReference>
<dbReference type="UniPathway" id="UPA00958"/>
<gene>
    <name evidence="16" type="ORF">XM47_10250</name>
</gene>
<dbReference type="Proteomes" id="UP000037600">
    <property type="component" value="Unassembled WGS sequence"/>
</dbReference>
<evidence type="ECO:0000313" key="16">
    <source>
        <dbReference type="EMBL" id="KMT65112.1"/>
    </source>
</evidence>
<feature type="site" description="Transition state stabilizer" evidence="12">
    <location>
        <position position="208"/>
    </location>
</feature>
<dbReference type="InterPro" id="IPR038107">
    <property type="entry name" value="Glycos_transf_N_sf"/>
</dbReference>
<dbReference type="GO" id="GO:0043842">
    <property type="term" value="F:Kdo transferase activity"/>
    <property type="evidence" value="ECO:0007669"/>
    <property type="project" value="UniProtKB-EC"/>
</dbReference>
<keyword evidence="13" id="KW-0448">Lipopolysaccharide biosynthesis</keyword>
<dbReference type="Gene3D" id="3.40.50.11720">
    <property type="entry name" value="3-Deoxy-D-manno-octulosonic-acid transferase, N-terminal domain"/>
    <property type="match status" value="1"/>
</dbReference>
<dbReference type="PANTHER" id="PTHR42755:SF1">
    <property type="entry name" value="3-DEOXY-D-MANNO-OCTULOSONIC ACID TRANSFERASE, MITOCHONDRIAL-RELATED"/>
    <property type="match status" value="1"/>
</dbReference>
<dbReference type="RefSeq" id="WP_048692237.1">
    <property type="nucleotide sequence ID" value="NZ_KQ130490.1"/>
</dbReference>
<dbReference type="InterPro" id="IPR039901">
    <property type="entry name" value="Kdotransferase"/>
</dbReference>
<comment type="subcellular location">
    <subcellularLocation>
        <location evidence="1">Cell inner membrane</location>
        <topology evidence="1">Single-pass membrane protein</topology>
        <orientation evidence="1">Cytoplasmic side</orientation>
    </subcellularLocation>
    <subcellularLocation>
        <location evidence="13">Cell membrane</location>
    </subcellularLocation>
</comment>
<dbReference type="PANTHER" id="PTHR42755">
    <property type="entry name" value="3-DEOXY-MANNO-OCTULOSONATE CYTIDYLYLTRANSFERASE"/>
    <property type="match status" value="1"/>
</dbReference>
<evidence type="ECO:0000256" key="9">
    <source>
        <dbReference type="ARBA" id="ARBA00031445"/>
    </source>
</evidence>
<feature type="site" description="Transition state stabilizer" evidence="12">
    <location>
        <position position="130"/>
    </location>
</feature>
<evidence type="ECO:0000256" key="3">
    <source>
        <dbReference type="ARBA" id="ARBA00006380"/>
    </source>
</evidence>
<comment type="similarity">
    <text evidence="3">Belongs to the glycosyltransferase group 1 family. Glycosyltransferase 30 subfamily.</text>
</comment>
<evidence type="ECO:0000256" key="7">
    <source>
        <dbReference type="ARBA" id="ARBA00022679"/>
    </source>
</evidence>
<keyword evidence="7 13" id="KW-0808">Transferase</keyword>
<evidence type="ECO:0000313" key="17">
    <source>
        <dbReference type="Proteomes" id="UP000037600"/>
    </source>
</evidence>
<dbReference type="GO" id="GO:0009244">
    <property type="term" value="P:lipopolysaccharide core region biosynthetic process"/>
    <property type="evidence" value="ECO:0007669"/>
    <property type="project" value="UniProtKB-UniRule"/>
</dbReference>
<evidence type="ECO:0000256" key="6">
    <source>
        <dbReference type="ARBA" id="ARBA00022519"/>
    </source>
</evidence>
<evidence type="ECO:0000256" key="12">
    <source>
        <dbReference type="PIRSR" id="PIRSR639901-2"/>
    </source>
</evidence>
<keyword evidence="8" id="KW-0812">Transmembrane</keyword>
<dbReference type="FunFam" id="3.40.50.2000:FF:000032">
    <property type="entry name" value="3-deoxy-D-manno-octulosonic acid transferase"/>
    <property type="match status" value="1"/>
</dbReference>
<dbReference type="InterPro" id="IPR007507">
    <property type="entry name" value="Glycos_transf_N"/>
</dbReference>
<dbReference type="FunFam" id="3.40.50.11720:FF:000001">
    <property type="entry name" value="3-deoxy-D-manno-octulosonic acid transferase"/>
    <property type="match status" value="1"/>
</dbReference>
<evidence type="ECO:0000259" key="15">
    <source>
        <dbReference type="Pfam" id="PF04413"/>
    </source>
</evidence>
<accession>A0A0J8GQY3</accession>
<evidence type="ECO:0000259" key="14">
    <source>
        <dbReference type="Pfam" id="PF00534"/>
    </source>
</evidence>
<reference evidence="16 17" key="1">
    <citation type="submission" date="2015-04" db="EMBL/GenBank/DDBJ databases">
        <title>Draft Genome Sequence of the Novel Agar-Digesting Marine Bacterium Q1.</title>
        <authorList>
            <person name="Li Y."/>
            <person name="Li D."/>
            <person name="Chen G."/>
            <person name="Du Z."/>
        </authorList>
    </citation>
    <scope>NUCLEOTIDE SEQUENCE [LARGE SCALE GENOMIC DNA]</scope>
    <source>
        <strain evidence="16 17">Q1</strain>
    </source>
</reference>
<comment type="pathway">
    <text evidence="2 13">Bacterial outer membrane biogenesis; LPS core biosynthesis.</text>
</comment>
<comment type="catalytic activity">
    <reaction evidence="10 13">
        <text>lipid IVA (E. coli) + CMP-3-deoxy-beta-D-manno-octulosonate = alpha-Kdo-(2-&gt;6)-lipid IVA (E. coli) + CMP + H(+)</text>
        <dbReference type="Rhea" id="RHEA:28066"/>
        <dbReference type="ChEBI" id="CHEBI:15378"/>
        <dbReference type="ChEBI" id="CHEBI:58603"/>
        <dbReference type="ChEBI" id="CHEBI:60364"/>
        <dbReference type="ChEBI" id="CHEBI:60377"/>
        <dbReference type="ChEBI" id="CHEBI:85987"/>
        <dbReference type="EC" id="2.4.99.12"/>
    </reaction>
</comment>
<evidence type="ECO:0000256" key="4">
    <source>
        <dbReference type="ARBA" id="ARBA00012621"/>
    </source>
</evidence>
<dbReference type="Pfam" id="PF04413">
    <property type="entry name" value="Glycos_transf_N"/>
    <property type="match status" value="1"/>
</dbReference>
<proteinExistence type="inferred from homology"/>
<evidence type="ECO:0000256" key="10">
    <source>
        <dbReference type="ARBA" id="ARBA00049183"/>
    </source>
</evidence>
<dbReference type="Pfam" id="PF00534">
    <property type="entry name" value="Glycos_transf_1"/>
    <property type="match status" value="1"/>
</dbReference>
<feature type="domain" description="3-deoxy-D-manno-octulosonic-acid transferase N-terminal" evidence="15">
    <location>
        <begin position="34"/>
        <end position="210"/>
    </location>
</feature>
<evidence type="ECO:0000256" key="5">
    <source>
        <dbReference type="ARBA" id="ARBA00019077"/>
    </source>
</evidence>
<dbReference type="STRING" id="1513271.XM47_10250"/>
<dbReference type="Gene3D" id="3.40.50.2000">
    <property type="entry name" value="Glycogen Phosphorylase B"/>
    <property type="match status" value="1"/>
</dbReference>
<sequence length="444" mass="50554">MSQFIYNQLLRLLLPLLLLRLKRKSKKQPEYGFRWDERLGKSDIKVEANGVLFHLASLGETIAATPIIEAFINNNPDTAVTITSTTPTGSEQIKQTFGNRVTHCYLPFDLPIIQRRFIDQIKPSLLVLMETELWPNLIRHAKRSGAQVMVINARLSERSAKGYKKFAPLTRLMMQNIDLVCAQFQADKLRFHQLGCHRHKIIKTGNIKFDTTCSSLQSEETLKLSQELQLNRPVWLAASTHKGEEEEILKAHESLLEQIPDALLILVPRHPDRFDQVYNLTRKTFTCSRRSKLIRNKKLRTNCEVLIGDSLGEMMTYIGLSDIVFVGGSLVERGGHNPFEAACQNKAIITGQHIFNFEQSYQILAEKSAVKMVNDATELAHHVTGLLCNDELRQALGRNAFECQLAFQGAQQKTLTYIQQQHSLAKLRKTTEIAKNYTMQKSLN</sequence>
<evidence type="ECO:0000256" key="2">
    <source>
        <dbReference type="ARBA" id="ARBA00004713"/>
    </source>
</evidence>
<evidence type="ECO:0000256" key="1">
    <source>
        <dbReference type="ARBA" id="ARBA00004388"/>
    </source>
</evidence>
<dbReference type="InterPro" id="IPR001296">
    <property type="entry name" value="Glyco_trans_1"/>
</dbReference>
<dbReference type="NCBIfam" id="NF004388">
    <property type="entry name" value="PRK05749.1-4"/>
    <property type="match status" value="1"/>
</dbReference>
<dbReference type="OrthoDB" id="9789797at2"/>
<dbReference type="GO" id="GO:0009245">
    <property type="term" value="P:lipid A biosynthetic process"/>
    <property type="evidence" value="ECO:0007669"/>
    <property type="project" value="TreeGrafter"/>
</dbReference>
<comment type="function">
    <text evidence="13">Involved in lipopolysaccharide (LPS) biosynthesis. Catalyzes the transfer of 3-deoxy-D-manno-octulosonate (Kdo) residue(s) from CMP-Kdo to lipid IV(A), the tetraacyldisaccharide-1,4'-bisphosphate precursor of lipid A.</text>
</comment>
<keyword evidence="13" id="KW-1003">Cell membrane</keyword>
<feature type="domain" description="Glycosyl transferase family 1" evidence="14">
    <location>
        <begin position="288"/>
        <end position="400"/>
    </location>
</feature>
<keyword evidence="8" id="KW-0735">Signal-anchor</keyword>
<dbReference type="EMBL" id="LAZL01000015">
    <property type="protein sequence ID" value="KMT65112.1"/>
    <property type="molecule type" value="Genomic_DNA"/>
</dbReference>
<keyword evidence="6" id="KW-0997">Cell inner membrane</keyword>
<dbReference type="AlphaFoldDB" id="A0A0J8GQY3"/>
<feature type="active site" description="Proton acceptor" evidence="11">
    <location>
        <position position="60"/>
    </location>
</feature>
<comment type="caution">
    <text evidence="16">The sequence shown here is derived from an EMBL/GenBank/DDBJ whole genome shotgun (WGS) entry which is preliminary data.</text>
</comment>
<dbReference type="EC" id="2.4.99.12" evidence="4 13"/>
<evidence type="ECO:0000256" key="8">
    <source>
        <dbReference type="ARBA" id="ARBA00022968"/>
    </source>
</evidence>
<name>A0A0J8GQY3_9ALTE</name>